<dbReference type="EMBL" id="VEVO01000011">
    <property type="protein sequence ID" value="KAF0035612.1"/>
    <property type="molecule type" value="Genomic_DNA"/>
</dbReference>
<comment type="caution">
    <text evidence="1">The sequence shown here is derived from an EMBL/GenBank/DDBJ whole genome shotgun (WGS) entry which is preliminary data.</text>
</comment>
<organism evidence="1 2">
    <name type="scientific">Scophthalmus maximus</name>
    <name type="common">Turbot</name>
    <name type="synonym">Psetta maxima</name>
    <dbReference type="NCBI Taxonomy" id="52904"/>
    <lineage>
        <taxon>Eukaryota</taxon>
        <taxon>Metazoa</taxon>
        <taxon>Chordata</taxon>
        <taxon>Craniata</taxon>
        <taxon>Vertebrata</taxon>
        <taxon>Euteleostomi</taxon>
        <taxon>Actinopterygii</taxon>
        <taxon>Neopterygii</taxon>
        <taxon>Teleostei</taxon>
        <taxon>Neoteleostei</taxon>
        <taxon>Acanthomorphata</taxon>
        <taxon>Carangaria</taxon>
        <taxon>Pleuronectiformes</taxon>
        <taxon>Pleuronectoidei</taxon>
        <taxon>Scophthalmidae</taxon>
        <taxon>Scophthalmus</taxon>
    </lineage>
</organism>
<name>A0A6A4T043_SCOMX</name>
<reference evidence="1 2" key="1">
    <citation type="submission" date="2019-06" db="EMBL/GenBank/DDBJ databases">
        <title>Draft genomes of female and male turbot (Scophthalmus maximus).</title>
        <authorList>
            <person name="Xu H."/>
            <person name="Xu X.-W."/>
            <person name="Shao C."/>
            <person name="Chen S."/>
        </authorList>
    </citation>
    <scope>NUCLEOTIDE SEQUENCE [LARGE SCALE GENOMIC DNA]</scope>
    <source>
        <strain evidence="1">Ysfricsl-2016a</strain>
        <tissue evidence="1">Blood</tissue>
    </source>
</reference>
<protein>
    <submittedName>
        <fullName evidence="1">Uncharacterized protein</fullName>
    </submittedName>
</protein>
<sequence length="73" mass="8244">MSRDLHVFELFYEPLMNRTLSDFVALDGTVSFMKSDPSVARHLSGRPLDAVQVVTMDDCRQLDGRKRAAAVFI</sequence>
<gene>
    <name evidence="1" type="ORF">F2P81_013370</name>
</gene>
<evidence type="ECO:0000313" key="1">
    <source>
        <dbReference type="EMBL" id="KAF0035612.1"/>
    </source>
</evidence>
<dbReference type="Proteomes" id="UP000438429">
    <property type="component" value="Unassembled WGS sequence"/>
</dbReference>
<accession>A0A6A4T043</accession>
<dbReference type="AlphaFoldDB" id="A0A6A4T043"/>
<evidence type="ECO:0000313" key="2">
    <source>
        <dbReference type="Proteomes" id="UP000438429"/>
    </source>
</evidence>
<proteinExistence type="predicted"/>